<organism evidence="1 2">
    <name type="scientific">Ruminiclostridium hungatei</name>
    <name type="common">Clostridium hungatei</name>
    <dbReference type="NCBI Taxonomy" id="48256"/>
    <lineage>
        <taxon>Bacteria</taxon>
        <taxon>Bacillati</taxon>
        <taxon>Bacillota</taxon>
        <taxon>Clostridia</taxon>
        <taxon>Eubacteriales</taxon>
        <taxon>Oscillospiraceae</taxon>
        <taxon>Ruminiclostridium</taxon>
    </lineage>
</organism>
<proteinExistence type="predicted"/>
<dbReference type="AlphaFoldDB" id="A0A1V4SME4"/>
<reference evidence="1 2" key="1">
    <citation type="submission" date="2017-03" db="EMBL/GenBank/DDBJ databases">
        <title>Genome sequence of Clostridium hungatei DSM 14427.</title>
        <authorList>
            <person name="Poehlein A."/>
            <person name="Daniel R."/>
        </authorList>
    </citation>
    <scope>NUCLEOTIDE SEQUENCE [LARGE SCALE GENOMIC DNA]</scope>
    <source>
        <strain evidence="1 2">DSM 14427</strain>
    </source>
</reference>
<accession>A0A1V4SME4</accession>
<comment type="caution">
    <text evidence="1">The sequence shown here is derived from an EMBL/GenBank/DDBJ whole genome shotgun (WGS) entry which is preliminary data.</text>
</comment>
<dbReference type="Proteomes" id="UP000191554">
    <property type="component" value="Unassembled WGS sequence"/>
</dbReference>
<sequence>MEAAFSELQYAYSCTRELENRLGSSCSCAPYFPTLIEEAKFGFDVAIGSLYAPVFLQYKVADYMIRKSARNWKEFSSSFFRFSVYPATKSPQHNRLKSLSTVFPFVYYCSSAFVDYDQFDSFHTHGRIVDNSVFINLCTIPKNSGNAEHDIIFQTAPWRYRWCSDPIEVKGTNGWDELAKTIREKREHFDTIDNIYKKLTKYIFTLLNIAEPDGNNDFQDTTLEPDRWTYISHLLGMYFNSSLVLLKYKDK</sequence>
<dbReference type="RefSeq" id="WP_080063725.1">
    <property type="nucleotide sequence ID" value="NZ_MZGX01000006.1"/>
</dbReference>
<gene>
    <name evidence="1" type="ORF">CLHUN_12800</name>
</gene>
<evidence type="ECO:0000313" key="1">
    <source>
        <dbReference type="EMBL" id="OPX45048.1"/>
    </source>
</evidence>
<dbReference type="OrthoDB" id="6809238at2"/>
<dbReference type="EMBL" id="MZGX01000006">
    <property type="protein sequence ID" value="OPX45048.1"/>
    <property type="molecule type" value="Genomic_DNA"/>
</dbReference>
<protein>
    <submittedName>
        <fullName evidence="1">Uncharacterized protein</fullName>
    </submittedName>
</protein>
<keyword evidence="2" id="KW-1185">Reference proteome</keyword>
<name>A0A1V4SME4_RUMHU</name>
<evidence type="ECO:0000313" key="2">
    <source>
        <dbReference type="Proteomes" id="UP000191554"/>
    </source>
</evidence>